<accession>A0A016WEJ5</accession>
<reference evidence="2" key="1">
    <citation type="journal article" date="2015" name="Nat. Genet.">
        <title>The genome and transcriptome of the zoonotic hookworm Ancylostoma ceylanicum identify infection-specific gene families.</title>
        <authorList>
            <person name="Schwarz E.M."/>
            <person name="Hu Y."/>
            <person name="Antoshechkin I."/>
            <person name="Miller M.M."/>
            <person name="Sternberg P.W."/>
            <person name="Aroian R.V."/>
        </authorList>
    </citation>
    <scope>NUCLEOTIDE SEQUENCE</scope>
    <source>
        <strain evidence="2">HY135</strain>
    </source>
</reference>
<name>A0A016WEJ5_9BILA</name>
<organism evidence="1 2">
    <name type="scientific">Ancylostoma ceylanicum</name>
    <dbReference type="NCBI Taxonomy" id="53326"/>
    <lineage>
        <taxon>Eukaryota</taxon>
        <taxon>Metazoa</taxon>
        <taxon>Ecdysozoa</taxon>
        <taxon>Nematoda</taxon>
        <taxon>Chromadorea</taxon>
        <taxon>Rhabditida</taxon>
        <taxon>Rhabditina</taxon>
        <taxon>Rhabditomorpha</taxon>
        <taxon>Strongyloidea</taxon>
        <taxon>Ancylostomatidae</taxon>
        <taxon>Ancylostomatinae</taxon>
        <taxon>Ancylostoma</taxon>
    </lineage>
</organism>
<dbReference type="AlphaFoldDB" id="A0A016WEJ5"/>
<dbReference type="EMBL" id="JARK01000370">
    <property type="protein sequence ID" value="EYC37712.1"/>
    <property type="molecule type" value="Genomic_DNA"/>
</dbReference>
<dbReference type="Proteomes" id="UP000024635">
    <property type="component" value="Unassembled WGS sequence"/>
</dbReference>
<gene>
    <name evidence="1" type="primary">Acey_s0770.g2212</name>
    <name evidence="1" type="ORF">Y032_0770g2212</name>
</gene>
<evidence type="ECO:0000313" key="1">
    <source>
        <dbReference type="EMBL" id="EYC37712.1"/>
    </source>
</evidence>
<keyword evidence="2" id="KW-1185">Reference proteome</keyword>
<comment type="caution">
    <text evidence="1">The sequence shown here is derived from an EMBL/GenBank/DDBJ whole genome shotgun (WGS) entry which is preliminary data.</text>
</comment>
<sequence>MPVILLYRYHELDCYSVCTSTLQQGFTRSRAFSRCIRLAMGDAPLDIRGWRNPYLNKEEPVVLEENLPTRDPHKLFDIWFKKIAEAKATTFEELNTCAFSTVGNSP</sequence>
<proteinExistence type="predicted"/>
<dbReference type="STRING" id="53326.A0A016WEJ5"/>
<protein>
    <submittedName>
        <fullName evidence="1">Uncharacterized protein</fullName>
    </submittedName>
</protein>
<evidence type="ECO:0000313" key="2">
    <source>
        <dbReference type="Proteomes" id="UP000024635"/>
    </source>
</evidence>